<dbReference type="AlphaFoldDB" id="A0A0P6WKY3"/>
<dbReference type="InterPro" id="IPR010773">
    <property type="entry name" value="Mycophage_PG1_Gp7"/>
</dbReference>
<dbReference type="OrthoDB" id="4722315at2"/>
<dbReference type="RefSeq" id="WP_060670215.1">
    <property type="nucleotide sequence ID" value="NZ_LIXZ01000001.1"/>
</dbReference>
<dbReference type="eggNOG" id="ENOG5032RXN">
    <property type="taxonomic scope" value="Bacteria"/>
</dbReference>
<dbReference type="Proteomes" id="UP000050398">
    <property type="component" value="Unassembled WGS sequence"/>
</dbReference>
<comment type="caution">
    <text evidence="2">The sequence shown here is derived from an EMBL/GenBank/DDBJ whole genome shotgun (WGS) entry which is preliminary data.</text>
</comment>
<protein>
    <submittedName>
        <fullName evidence="2">Sporulation protein</fullName>
    </submittedName>
</protein>
<gene>
    <name evidence="2" type="ORF">AM506_01840</name>
</gene>
<accession>A0A0P6WKY3</accession>
<keyword evidence="1" id="KW-0812">Transmembrane</keyword>
<dbReference type="Pfam" id="PF07098">
    <property type="entry name" value="DUF1360"/>
    <property type="match status" value="1"/>
</dbReference>
<evidence type="ECO:0000256" key="1">
    <source>
        <dbReference type="SAM" id="Phobius"/>
    </source>
</evidence>
<keyword evidence="1" id="KW-1133">Transmembrane helix</keyword>
<organism evidence="2 3">
    <name type="scientific">Rossellomorea vietnamensis</name>
    <dbReference type="NCBI Taxonomy" id="218284"/>
    <lineage>
        <taxon>Bacteria</taxon>
        <taxon>Bacillati</taxon>
        <taxon>Bacillota</taxon>
        <taxon>Bacilli</taxon>
        <taxon>Bacillales</taxon>
        <taxon>Bacillaceae</taxon>
        <taxon>Rossellomorea</taxon>
    </lineage>
</organism>
<reference evidence="2 3" key="1">
    <citation type="submission" date="2015-08" db="EMBL/GenBank/DDBJ databases">
        <title>Draft Genome Sequence of Bacillus vietnamensis UCD-SED5.</title>
        <authorList>
            <person name="Lee R.D."/>
            <person name="Jospin G."/>
            <person name="Lang J.M."/>
            <person name="Coil D.A."/>
            <person name="Eisen J.A."/>
        </authorList>
    </citation>
    <scope>NUCLEOTIDE SEQUENCE [LARGE SCALE GENOMIC DNA]</scope>
    <source>
        <strain evidence="2 3">UCD-SED5</strain>
    </source>
</reference>
<feature type="transmembrane region" description="Helical" evidence="1">
    <location>
        <begin position="6"/>
        <end position="24"/>
    </location>
</feature>
<evidence type="ECO:0000313" key="2">
    <source>
        <dbReference type="EMBL" id="KPL61395.1"/>
    </source>
</evidence>
<keyword evidence="1" id="KW-0472">Membrane</keyword>
<dbReference type="PATRIC" id="fig|218284.4.peg.388"/>
<sequence length="118" mass="13266">MQLTFIELIALGLAIFRMTHLIVFDKIAEFLRAPFFDEYVEVEEDGEEAIYLSPKKGGLKGFIGELLSCYWCTGIWVSGFLYGGYFFLPLYFGPFITLLAVAGIAAMLEAAVQSWKTD</sequence>
<proteinExistence type="predicted"/>
<feature type="transmembrane region" description="Helical" evidence="1">
    <location>
        <begin position="62"/>
        <end position="85"/>
    </location>
</feature>
<name>A0A0P6WKY3_9BACI</name>
<evidence type="ECO:0000313" key="3">
    <source>
        <dbReference type="Proteomes" id="UP000050398"/>
    </source>
</evidence>
<feature type="transmembrane region" description="Helical" evidence="1">
    <location>
        <begin position="91"/>
        <end position="112"/>
    </location>
</feature>
<dbReference type="EMBL" id="LIXZ01000001">
    <property type="protein sequence ID" value="KPL61395.1"/>
    <property type="molecule type" value="Genomic_DNA"/>
</dbReference>